<dbReference type="PANTHER" id="PTHR14465">
    <property type="entry name" value="IQ DOMAIN-CONTAINING PROTEIN H"/>
    <property type="match status" value="1"/>
</dbReference>
<evidence type="ECO:0000259" key="1">
    <source>
        <dbReference type="Pfam" id="PF24923"/>
    </source>
</evidence>
<dbReference type="Proteomes" id="UP000886611">
    <property type="component" value="Unassembled WGS sequence"/>
</dbReference>
<dbReference type="EMBL" id="JAATIS010000094">
    <property type="protein sequence ID" value="KAG2471366.1"/>
    <property type="molecule type" value="Genomic_DNA"/>
</dbReference>
<keyword evidence="3" id="KW-1185">Reference proteome</keyword>
<feature type="non-terminal residue" evidence="2">
    <location>
        <position position="977"/>
    </location>
</feature>
<dbReference type="SUPFAM" id="SSF56059">
    <property type="entry name" value="Glutathione synthetase ATP-binding domain-like"/>
    <property type="match status" value="1"/>
</dbReference>
<evidence type="ECO:0000313" key="3">
    <source>
        <dbReference type="Proteomes" id="UP000886611"/>
    </source>
</evidence>
<dbReference type="InterPro" id="IPR000048">
    <property type="entry name" value="IQ_motif_EF-hand-BS"/>
</dbReference>
<dbReference type="InterPro" id="IPR056855">
    <property type="entry name" value="ATP-grasp_IQCH"/>
</dbReference>
<feature type="non-terminal residue" evidence="2">
    <location>
        <position position="1"/>
    </location>
</feature>
<dbReference type="CDD" id="cd23767">
    <property type="entry name" value="IQCD"/>
    <property type="match status" value="1"/>
</dbReference>
<dbReference type="InterPro" id="IPR038752">
    <property type="entry name" value="IQCH"/>
</dbReference>
<proteinExistence type="predicted"/>
<reference evidence="2 3" key="1">
    <citation type="journal article" date="2021" name="Cell">
        <title>Tracing the genetic footprints of vertebrate landing in non-teleost ray-finned fishes.</title>
        <authorList>
            <person name="Bi X."/>
            <person name="Wang K."/>
            <person name="Yang L."/>
            <person name="Pan H."/>
            <person name="Jiang H."/>
            <person name="Wei Q."/>
            <person name="Fang M."/>
            <person name="Yu H."/>
            <person name="Zhu C."/>
            <person name="Cai Y."/>
            <person name="He Y."/>
            <person name="Gan X."/>
            <person name="Zeng H."/>
            <person name="Yu D."/>
            <person name="Zhu Y."/>
            <person name="Jiang H."/>
            <person name="Qiu Q."/>
            <person name="Yang H."/>
            <person name="Zhang Y.E."/>
            <person name="Wang W."/>
            <person name="Zhu M."/>
            <person name="He S."/>
            <person name="Zhang G."/>
        </authorList>
    </citation>
    <scope>NUCLEOTIDE SEQUENCE [LARGE SCALE GENOMIC DNA]</scope>
    <source>
        <strain evidence="2">Bchr_013</strain>
    </source>
</reference>
<organism evidence="2 3">
    <name type="scientific">Polypterus senegalus</name>
    <name type="common">Senegal bichir</name>
    <dbReference type="NCBI Taxonomy" id="55291"/>
    <lineage>
        <taxon>Eukaryota</taxon>
        <taxon>Metazoa</taxon>
        <taxon>Chordata</taxon>
        <taxon>Craniata</taxon>
        <taxon>Vertebrata</taxon>
        <taxon>Euteleostomi</taxon>
        <taxon>Actinopterygii</taxon>
        <taxon>Polypteriformes</taxon>
        <taxon>Polypteridae</taxon>
        <taxon>Polypterus</taxon>
    </lineage>
</organism>
<gene>
    <name evidence="2" type="primary">Iqch</name>
    <name evidence="2" type="ORF">GTO96_0006278</name>
</gene>
<evidence type="ECO:0000313" key="2">
    <source>
        <dbReference type="EMBL" id="KAG2471366.1"/>
    </source>
</evidence>
<dbReference type="AlphaFoldDB" id="A0A8X7XNV3"/>
<name>A0A8X7XNV3_POLSE</name>
<dbReference type="PROSITE" id="PS50096">
    <property type="entry name" value="IQ"/>
    <property type="match status" value="1"/>
</dbReference>
<dbReference type="Pfam" id="PF00612">
    <property type="entry name" value="IQ"/>
    <property type="match status" value="1"/>
</dbReference>
<feature type="domain" description="IQCH-like ATP-grasp" evidence="1">
    <location>
        <begin position="557"/>
        <end position="822"/>
    </location>
</feature>
<comment type="caution">
    <text evidence="2">The sequence shown here is derived from an EMBL/GenBank/DDBJ whole genome shotgun (WGS) entry which is preliminary data.</text>
</comment>
<accession>A0A8X7XNV3</accession>
<dbReference type="Pfam" id="PF24923">
    <property type="entry name" value="ATP-grasp_IQCH"/>
    <property type="match status" value="1"/>
</dbReference>
<sequence>MLSAVVWWGSPVGFRGVQQGELRGISNLYFVGLQHSQMGYKRRGPAPVQRARVGRKQTKLAWRSRGDNRRESLKKKVIGDSSYRILGGSAENEDLVTAQPLRASPGSPGSCPPVVFDRDRYRGVSGPQERGLNPPTVQISVDQLPVSSRPALLFDRDKKLLATPKTDVVIRADPISGGEPGSVVAHKGIPAPPPSLASIKSAQRQRLRQSEQNRLVTTCEPKSPSVTPVQMSIARSSDFCFTICNGILDDTASDFLAFKQCYFLSWGSILSFLEHLLKLLKDYAVPMAVVNSQKAAELAVALELEGLPTLESLLSVLENEESVRDLVQRPGQRYKGQNGTEMAAIKIQSCWRRFRARGDYVKYRRQRWAAGVIAISWLLHAQMTRMKKALKESRKRHLEMFHTRAKVPSLDTPRLLIFLLLIPSGFSLPQRLCVTDLDIEQNLQMGRLCDIQDPDVDVIYVSPVQLGDDLLQYYHRFLRLTSDISDERVKIITPEAIDHFRTHSMSLSTLLKYSPRTLKRIRNLIRGRSAYIVGGVLHSDDLDVAEALGVPILGSAPQVAQLYGSKSGSKRLFSGAGVPVPPGAYCIYNQQQMYEVLAQLVTSNLEVKCWLFKMDNEFGGWGTAYCDVTLMKSYKWALKEFRRYGFEKWSNLWAQEPALLHILEELPGFLEQHVQLVTKVRFSSWDVFLEAFLSQGGVVEAVPPSDSITNLTVDMLVEPNGEVSMMSCGDQIHAGSPFQFSGSTVPQSSMEPTDLHTLCMRIGETCKARGVLGYFSIDFVTFLHPRTMQQQVWATDLDLRYSDQLSMTQLMLMMSGGTLDCRSSSLEVPLPMSEVQGQDSLEGPGSSCRYAVMCPHLRHTNLSMVQYKVFLHMCQALGVGFDIKECQGTLLILHDNHRRQTLGMLTIADHLQGALMTFARNLSAIHQEISAPSMQGESNFQGLIKDIEGILGIAVKNQASAEMPTENLGTETTSAHP</sequence>
<dbReference type="PANTHER" id="PTHR14465:SF0">
    <property type="entry name" value="IQ DOMAIN-CONTAINING PROTEIN H"/>
    <property type="match status" value="1"/>
</dbReference>
<protein>
    <submittedName>
        <fullName evidence="2">IQCH protein</fullName>
    </submittedName>
</protein>